<accession>A0A8J4UAJ7</accession>
<feature type="domain" description="Endoplasmic reticulum metallopeptidase 1/1-A TM" evidence="2">
    <location>
        <begin position="4"/>
        <end position="41"/>
    </location>
</feature>
<gene>
    <name evidence="3" type="primary">ermp1</name>
    <name evidence="3" type="ORF">DAT39_016044</name>
</gene>
<keyword evidence="1" id="KW-1133">Transmembrane helix</keyword>
<evidence type="ECO:0000313" key="4">
    <source>
        <dbReference type="Proteomes" id="UP000727407"/>
    </source>
</evidence>
<protein>
    <submittedName>
        <fullName evidence="3">Endoplasmic reticulum metallopeptidase 1</fullName>
    </submittedName>
</protein>
<evidence type="ECO:0000313" key="3">
    <source>
        <dbReference type="EMBL" id="KAF5894249.1"/>
    </source>
</evidence>
<feature type="transmembrane region" description="Helical" evidence="1">
    <location>
        <begin position="6"/>
        <end position="28"/>
    </location>
</feature>
<keyword evidence="1" id="KW-0812">Transmembrane</keyword>
<keyword evidence="4" id="KW-1185">Reference proteome</keyword>
<name>A0A8J4UAJ7_CLAMG</name>
<proteinExistence type="predicted"/>
<keyword evidence="1" id="KW-0472">Membrane</keyword>
<evidence type="ECO:0000259" key="2">
    <source>
        <dbReference type="Pfam" id="PF22249"/>
    </source>
</evidence>
<reference evidence="3" key="1">
    <citation type="submission" date="2020-07" db="EMBL/GenBank/DDBJ databases">
        <title>Clarias magur genome sequencing, assembly and annotation.</title>
        <authorList>
            <person name="Kushwaha B."/>
            <person name="Kumar R."/>
            <person name="Das P."/>
            <person name="Joshi C.G."/>
            <person name="Kumar D."/>
            <person name="Nagpure N.S."/>
            <person name="Pandey M."/>
            <person name="Agarwal S."/>
            <person name="Srivastava S."/>
            <person name="Singh M."/>
            <person name="Sahoo L."/>
            <person name="Jayasankar P."/>
            <person name="Meher P.K."/>
            <person name="Koringa P.G."/>
            <person name="Iquebal M.A."/>
            <person name="Das S.P."/>
            <person name="Bit A."/>
            <person name="Patnaik S."/>
            <person name="Patel N."/>
            <person name="Shah T.M."/>
            <person name="Hinsu A."/>
            <person name="Jena J.K."/>
        </authorList>
    </citation>
    <scope>NUCLEOTIDE SEQUENCE</scope>
    <source>
        <strain evidence="3">CIFAMagur01</strain>
        <tissue evidence="3">Testis</tissue>
    </source>
</reference>
<dbReference type="InterPro" id="IPR053974">
    <property type="entry name" value="ERMP1_1-A_TM"/>
</dbReference>
<dbReference type="Pfam" id="PF22249">
    <property type="entry name" value="ERMP1-TM"/>
    <property type="match status" value="1"/>
</dbReference>
<dbReference type="EMBL" id="QNUK01000383">
    <property type="protein sequence ID" value="KAF5894249.1"/>
    <property type="molecule type" value="Genomic_DNA"/>
</dbReference>
<feature type="non-terminal residue" evidence="3">
    <location>
        <position position="1"/>
    </location>
</feature>
<dbReference type="Proteomes" id="UP000727407">
    <property type="component" value="Unassembled WGS sequence"/>
</dbReference>
<evidence type="ECO:0000256" key="1">
    <source>
        <dbReference type="SAM" id="Phobius"/>
    </source>
</evidence>
<dbReference type="AlphaFoldDB" id="A0A8J4UAJ7"/>
<comment type="caution">
    <text evidence="3">The sequence shown here is derived from an EMBL/GenBank/DDBJ whole genome shotgun (WGS) entry which is preliminary data.</text>
</comment>
<sequence>VSKTYMLFYLLGLSLPCIHLLYLIWIVFEVFTPIIGRFGNDNCLTLLFF</sequence>
<feature type="non-terminal residue" evidence="3">
    <location>
        <position position="49"/>
    </location>
</feature>
<dbReference type="OrthoDB" id="76293at2759"/>
<organism evidence="3 4">
    <name type="scientific">Clarias magur</name>
    <name type="common">Asian catfish</name>
    <name type="synonym">Macropteronotus magur</name>
    <dbReference type="NCBI Taxonomy" id="1594786"/>
    <lineage>
        <taxon>Eukaryota</taxon>
        <taxon>Metazoa</taxon>
        <taxon>Chordata</taxon>
        <taxon>Craniata</taxon>
        <taxon>Vertebrata</taxon>
        <taxon>Euteleostomi</taxon>
        <taxon>Actinopterygii</taxon>
        <taxon>Neopterygii</taxon>
        <taxon>Teleostei</taxon>
        <taxon>Ostariophysi</taxon>
        <taxon>Siluriformes</taxon>
        <taxon>Clariidae</taxon>
        <taxon>Clarias</taxon>
    </lineage>
</organism>